<dbReference type="EMBL" id="JAJBZG010000002">
    <property type="protein sequence ID" value="MCB7480536.1"/>
    <property type="molecule type" value="Genomic_DNA"/>
</dbReference>
<feature type="chain" id="PRO_5040727589" evidence="1">
    <location>
        <begin position="28"/>
        <end position="254"/>
    </location>
</feature>
<dbReference type="Proteomes" id="UP001139414">
    <property type="component" value="Unassembled WGS sequence"/>
</dbReference>
<reference evidence="3" key="1">
    <citation type="submission" date="2021-10" db="EMBL/GenBank/DDBJ databases">
        <title>Gramella sp. ASW11-100T, isolated from marine sediment.</title>
        <authorList>
            <person name="Xia C."/>
        </authorList>
    </citation>
    <scope>NUCLEOTIDE SEQUENCE</scope>
    <source>
        <strain evidence="3">ASW11-100</strain>
    </source>
</reference>
<evidence type="ECO:0000313" key="3">
    <source>
        <dbReference type="EMBL" id="MCB7480536.1"/>
    </source>
</evidence>
<accession>A0A9X1LHM6</accession>
<feature type="domain" description="Putative auto-transporter adhesin head GIN" evidence="2">
    <location>
        <begin position="37"/>
        <end position="237"/>
    </location>
</feature>
<protein>
    <submittedName>
        <fullName evidence="3">DUF2807 domain-containing protein</fullName>
    </submittedName>
</protein>
<keyword evidence="4" id="KW-1185">Reference proteome</keyword>
<evidence type="ECO:0000256" key="1">
    <source>
        <dbReference type="SAM" id="SignalP"/>
    </source>
</evidence>
<evidence type="ECO:0000313" key="4">
    <source>
        <dbReference type="Proteomes" id="UP001139414"/>
    </source>
</evidence>
<dbReference type="AlphaFoldDB" id="A0A9X1LHM6"/>
<name>A0A9X1LHM6_9FLAO</name>
<organism evidence="3 4">
    <name type="scientific">Christiangramia sediminis</name>
    <dbReference type="NCBI Taxonomy" id="2881336"/>
    <lineage>
        <taxon>Bacteria</taxon>
        <taxon>Pseudomonadati</taxon>
        <taxon>Bacteroidota</taxon>
        <taxon>Flavobacteriia</taxon>
        <taxon>Flavobacteriales</taxon>
        <taxon>Flavobacteriaceae</taxon>
        <taxon>Christiangramia</taxon>
    </lineage>
</organism>
<proteinExistence type="predicted"/>
<gene>
    <name evidence="3" type="ORF">LGQ90_04595</name>
</gene>
<comment type="caution">
    <text evidence="3">The sequence shown here is derived from an EMBL/GenBank/DDBJ whole genome shotgun (WGS) entry which is preliminary data.</text>
</comment>
<dbReference type="RefSeq" id="WP_229338634.1">
    <property type="nucleotide sequence ID" value="NZ_JAJBZG010000002.1"/>
</dbReference>
<feature type="signal peptide" evidence="1">
    <location>
        <begin position="1"/>
        <end position="27"/>
    </location>
</feature>
<dbReference type="InterPro" id="IPR021255">
    <property type="entry name" value="DUF2807"/>
</dbReference>
<keyword evidence="1" id="KW-0732">Signal</keyword>
<dbReference type="Gene3D" id="2.160.20.120">
    <property type="match status" value="1"/>
</dbReference>
<dbReference type="Pfam" id="PF10988">
    <property type="entry name" value="DUF2807"/>
    <property type="match status" value="1"/>
</dbReference>
<sequence>MKKLILTQNKMLITLIVALLSFGLSNAQSETVEVSSFSEVTISPYIKVDFKQAGTESVIIQNTKVDREKINIEVEGKELHIYLEDAKIVAKEEEVKVNGREMDRSIYNGTEVHITVNYKNLEAVEIRSEEIINFEDAISVKDFDLDIYGSPKVYFESITADDFKVAIYGESYLEVKAGNVDFQRYRCYGKSEVNAIDLQSSETKIAAYGNNHIVVNVSEKLKVSAFGEARIQYKGDAKVNDGLKIGETVVQKID</sequence>
<evidence type="ECO:0000259" key="2">
    <source>
        <dbReference type="Pfam" id="PF10988"/>
    </source>
</evidence>